<keyword evidence="2" id="KW-0732">Signal</keyword>
<evidence type="ECO:0000313" key="4">
    <source>
        <dbReference type="Proteomes" id="UP000576969"/>
    </source>
</evidence>
<evidence type="ECO:0000256" key="1">
    <source>
        <dbReference type="SAM" id="Phobius"/>
    </source>
</evidence>
<keyword evidence="4" id="KW-1185">Reference proteome</keyword>
<dbReference type="RefSeq" id="WP_179486677.1">
    <property type="nucleotide sequence ID" value="NZ_JACCBV010000001.1"/>
</dbReference>
<reference evidence="3 4" key="1">
    <citation type="submission" date="2020-07" db="EMBL/GenBank/DDBJ databases">
        <title>Sequencing the genomes of 1000 actinobacteria strains.</title>
        <authorList>
            <person name="Klenk H.-P."/>
        </authorList>
    </citation>
    <scope>NUCLEOTIDE SEQUENCE [LARGE SCALE GENOMIC DNA]</scope>
    <source>
        <strain evidence="3 4">DSM 24662</strain>
    </source>
</reference>
<comment type="caution">
    <text evidence="3">The sequence shown here is derived from an EMBL/GenBank/DDBJ whole genome shotgun (WGS) entry which is preliminary data.</text>
</comment>
<name>A0A7Y9GKH0_9MICO</name>
<accession>A0A7Y9GKH0</accession>
<keyword evidence="1" id="KW-1133">Transmembrane helix</keyword>
<gene>
    <name evidence="3" type="ORF">BJ991_000209</name>
</gene>
<dbReference type="Proteomes" id="UP000576969">
    <property type="component" value="Unassembled WGS sequence"/>
</dbReference>
<organism evidence="3 4">
    <name type="scientific">Microbacterium immunditiarum</name>
    <dbReference type="NCBI Taxonomy" id="337480"/>
    <lineage>
        <taxon>Bacteria</taxon>
        <taxon>Bacillati</taxon>
        <taxon>Actinomycetota</taxon>
        <taxon>Actinomycetes</taxon>
        <taxon>Micrococcales</taxon>
        <taxon>Microbacteriaceae</taxon>
        <taxon>Microbacterium</taxon>
    </lineage>
</organism>
<evidence type="ECO:0000313" key="3">
    <source>
        <dbReference type="EMBL" id="NYE18181.1"/>
    </source>
</evidence>
<feature type="signal peptide" evidence="2">
    <location>
        <begin position="1"/>
        <end position="20"/>
    </location>
</feature>
<sequence length="240" mass="24518">MSWFVAVTVSLALAVSGATAAVDVPDDVVEIMDCAAADGGTMLTEACGDGSFSEPRAVHGWSTEFLAGEDGPVVGVPKEWIAVRFDADGVVRGTALAWQPTEAEYELAGYDNGVELGELVLMFIEGAPPDALLVHDPPSGSWYMVSGDTVTPLNDWATQIVSGATPLAEARSLIAAEHNASVEACRGVEACAGGGGDTGVVELASEGPQLPVVLWTVGAIVGALVLALGVTAVALRRRAA</sequence>
<keyword evidence="1" id="KW-0472">Membrane</keyword>
<protein>
    <submittedName>
        <fullName evidence="3">Uncharacterized protein</fullName>
    </submittedName>
</protein>
<evidence type="ECO:0000256" key="2">
    <source>
        <dbReference type="SAM" id="SignalP"/>
    </source>
</evidence>
<keyword evidence="1" id="KW-0812">Transmembrane</keyword>
<feature type="chain" id="PRO_5031116600" evidence="2">
    <location>
        <begin position="21"/>
        <end position="240"/>
    </location>
</feature>
<proteinExistence type="predicted"/>
<feature type="transmembrane region" description="Helical" evidence="1">
    <location>
        <begin position="212"/>
        <end position="235"/>
    </location>
</feature>
<dbReference type="AlphaFoldDB" id="A0A7Y9GKH0"/>
<dbReference type="EMBL" id="JACCBV010000001">
    <property type="protein sequence ID" value="NYE18181.1"/>
    <property type="molecule type" value="Genomic_DNA"/>
</dbReference>